<evidence type="ECO:0000313" key="1">
    <source>
        <dbReference type="EMBL" id="MBC5638998.1"/>
    </source>
</evidence>
<organism evidence="1 2">
    <name type="scientific">Clostridium lentum</name>
    <dbReference type="NCBI Taxonomy" id="2763037"/>
    <lineage>
        <taxon>Bacteria</taxon>
        <taxon>Bacillati</taxon>
        <taxon>Bacillota</taxon>
        <taxon>Clostridia</taxon>
        <taxon>Eubacteriales</taxon>
        <taxon>Clostridiaceae</taxon>
        <taxon>Clostridium</taxon>
    </lineage>
</organism>
<dbReference type="GO" id="GO:0016740">
    <property type="term" value="F:transferase activity"/>
    <property type="evidence" value="ECO:0007669"/>
    <property type="project" value="UniProtKB-KW"/>
</dbReference>
<dbReference type="InterPro" id="IPR029465">
    <property type="entry name" value="ATPgrasp_TupA"/>
</dbReference>
<accession>A0A8I0A315</accession>
<sequence>MKNKRVRRLVKFVWRRITPIIYNISPVFSSKILFRISTGKKLNLKEPKTFNEKLMWLKLYDNNELVVKCADKYEVRKYVEDLGYKNLLPKLYGIYEQSEDIEWSKFPKKFAIKCTHGCGFNIICDDKSKLNINEANEKLKKWLKTRYVFEALESQYDKMIPRIICEEYIETKDGVLPNDYKIYCFNGKPKLTLVCTERAKEVKMKFMDLKWKEMNIGNPDFLSDEYPNKPECYDEMLKIAERLSKPFPFVRVDFYDLNGKPILGEMTFTPAGCAARYYNENGLNMLGSMIKLSEK</sequence>
<dbReference type="Proteomes" id="UP000662088">
    <property type="component" value="Unassembled WGS sequence"/>
</dbReference>
<evidence type="ECO:0000313" key="2">
    <source>
        <dbReference type="Proteomes" id="UP000662088"/>
    </source>
</evidence>
<dbReference type="SUPFAM" id="SSF56059">
    <property type="entry name" value="Glutathione synthetase ATP-binding domain-like"/>
    <property type="match status" value="1"/>
</dbReference>
<dbReference type="Pfam" id="PF14305">
    <property type="entry name" value="ATPgrasp_TupA"/>
    <property type="match status" value="1"/>
</dbReference>
<dbReference type="EMBL" id="JACOOQ010000001">
    <property type="protein sequence ID" value="MBC5638998.1"/>
    <property type="molecule type" value="Genomic_DNA"/>
</dbReference>
<reference evidence="1" key="1">
    <citation type="submission" date="2020-08" db="EMBL/GenBank/DDBJ databases">
        <title>Genome public.</title>
        <authorList>
            <person name="Liu C."/>
            <person name="Sun Q."/>
        </authorList>
    </citation>
    <scope>NUCLEOTIDE SEQUENCE</scope>
    <source>
        <strain evidence="1">NSJ-42</strain>
    </source>
</reference>
<protein>
    <submittedName>
        <fullName evidence="1">Glycosyl transferase</fullName>
    </submittedName>
</protein>
<gene>
    <name evidence="1" type="ORF">H8R92_00855</name>
</gene>
<name>A0A8I0A315_9CLOT</name>
<keyword evidence="1" id="KW-0808">Transferase</keyword>
<dbReference type="RefSeq" id="WP_186834421.1">
    <property type="nucleotide sequence ID" value="NZ_JACOOQ010000001.1"/>
</dbReference>
<dbReference type="AlphaFoldDB" id="A0A8I0A315"/>
<proteinExistence type="predicted"/>
<keyword evidence="2" id="KW-1185">Reference proteome</keyword>
<comment type="caution">
    <text evidence="1">The sequence shown here is derived from an EMBL/GenBank/DDBJ whole genome shotgun (WGS) entry which is preliminary data.</text>
</comment>